<dbReference type="Proteomes" id="UP000002754">
    <property type="component" value="Unassembled WGS sequence"/>
</dbReference>
<dbReference type="CDD" id="cd05568">
    <property type="entry name" value="PTS_IIB_bgl_like"/>
    <property type="match status" value="1"/>
</dbReference>
<feature type="domain" description="PRD" evidence="8">
    <location>
        <begin position="309"/>
        <end position="413"/>
    </location>
</feature>
<sequence>MYISARERSILTLIVKQNDGIPLSDIAKSLEVSTRTIQRDLKGIEDILAEFNLSLKKSINGFGVVGNLDDRVNLMSFLGTLDHEEYTPEERQVVLLSHLLHVREPVKLYALANELNVTVATVSNDLIKVEKWLNQFQLTLIKKRGYGVEVVGDEVIIRRALSKLISENLNEDYFYQILSGVEEEQTAISRVVLKRLMHYVDLATVKKVKDTIDKWRITLVEEMVDSSYVGLIVHVTLAIERLKQGERIELRGEYLDSLQTYKEFALAKSLADELEKVMDIQIPDEEVGYISMHLRAVKWMNQKEEVLEGSDLQLAVTVKKFIDEVGKELNLSLADDALYQGLVAHLKPAMYRMSQRMKIHNPLLEKIKDDYAELFHAVKTVAKRIFHSLDIPDEEIGFLVMHFGSVLEIRRKKAELKALVICSSGIGSSKLLASRLNKEFPEITMLKNASLFELGQFQLNEYDLVISTVPLQGVDHYFHVKPFLSKDEVQTIRNYLDNVLTEKAVVWKENALQPKKGTAPPYSQHFFKVVGDINEDIQFILQQFEVKDLKPDILENNLAYLCKSYQEKKMIDSYQEVLSALLEREKLGGLAIPGTTLALFHTRHRQIKQPFFSVYDLQEPLLRRGMDNQSILVKRILILLAPEEFAEHRLALMSYISALIIESESTIQLFEQEEEIEIKQFLANQFKTYLQDIFEKEWTT</sequence>
<feature type="domain" description="PRD" evidence="8">
    <location>
        <begin position="199"/>
        <end position="304"/>
    </location>
</feature>
<keyword evidence="4" id="KW-0010">Activator</keyword>
<dbReference type="InterPro" id="IPR016152">
    <property type="entry name" value="PTrfase/Anion_transptr"/>
</dbReference>
<dbReference type="GO" id="GO:0008982">
    <property type="term" value="F:protein-N(PI)-phosphohistidine-sugar phosphotransferase activity"/>
    <property type="evidence" value="ECO:0007669"/>
    <property type="project" value="InterPro"/>
</dbReference>
<dbReference type="PANTHER" id="PTHR30185">
    <property type="entry name" value="CRYPTIC BETA-GLUCOSIDE BGL OPERON ANTITERMINATOR"/>
    <property type="match status" value="1"/>
</dbReference>
<dbReference type="GO" id="GO:0009401">
    <property type="term" value="P:phosphoenolpyruvate-dependent sugar phosphotransferase system"/>
    <property type="evidence" value="ECO:0007669"/>
    <property type="project" value="InterPro"/>
</dbReference>
<dbReference type="Pfam" id="PF00874">
    <property type="entry name" value="PRD"/>
    <property type="match status" value="2"/>
</dbReference>
<keyword evidence="3" id="KW-0805">Transcription regulation</keyword>
<evidence type="ECO:0000256" key="2">
    <source>
        <dbReference type="ARBA" id="ARBA00022737"/>
    </source>
</evidence>
<dbReference type="EMBL" id="JALP01000102">
    <property type="protein sequence ID" value="THG90935.1"/>
    <property type="molecule type" value="Genomic_DNA"/>
</dbReference>
<dbReference type="RefSeq" id="WP_003322016.1">
    <property type="nucleotide sequence ID" value="NZ_ALPT02000027.1"/>
</dbReference>
<dbReference type="InterPro" id="IPR036095">
    <property type="entry name" value="PTS_EIIB-like_sf"/>
</dbReference>
<dbReference type="Pfam" id="PF08279">
    <property type="entry name" value="HTH_11"/>
    <property type="match status" value="1"/>
</dbReference>
<dbReference type="STRING" id="1218173.BALCAV_0209840"/>
<evidence type="ECO:0000313" key="12">
    <source>
        <dbReference type="Proteomes" id="UP000297014"/>
    </source>
</evidence>
<keyword evidence="2" id="KW-0677">Repeat</keyword>
<dbReference type="Gene3D" id="1.10.10.10">
    <property type="entry name" value="Winged helix-like DNA-binding domain superfamily/Winged helix DNA-binding domain"/>
    <property type="match status" value="2"/>
</dbReference>
<reference evidence="9 11" key="1">
    <citation type="journal article" date="2014" name="Genome Announc.">
        <title>Draft Genome Sequence of Bacillus alcalophilus AV1934, a Classic Alkaliphile Isolated from Human Feces in 1934.</title>
        <authorList>
            <person name="Attie O."/>
            <person name="Jayaprakash A."/>
            <person name="Shah H."/>
            <person name="Paulsen I.T."/>
            <person name="Morino M."/>
            <person name="Takahashi Y."/>
            <person name="Narumi I."/>
            <person name="Sachidanandam R."/>
            <person name="Satoh K."/>
            <person name="Ito M."/>
            <person name="Krulwich T.A."/>
        </authorList>
    </citation>
    <scope>NUCLEOTIDE SEQUENCE [LARGE SCALE GENOMIC DNA]</scope>
    <source>
        <strain evidence="9 11">AV1934</strain>
    </source>
</reference>
<dbReference type="SUPFAM" id="SSF63520">
    <property type="entry name" value="PTS-regulatory domain, PRD"/>
    <property type="match status" value="2"/>
</dbReference>
<dbReference type="Gene3D" id="1.10.1790.10">
    <property type="entry name" value="PRD domain"/>
    <property type="match status" value="2"/>
</dbReference>
<dbReference type="PROSITE" id="PS51372">
    <property type="entry name" value="PRD_2"/>
    <property type="match status" value="2"/>
</dbReference>
<evidence type="ECO:0000256" key="3">
    <source>
        <dbReference type="ARBA" id="ARBA00023015"/>
    </source>
</evidence>
<evidence type="ECO:0000256" key="4">
    <source>
        <dbReference type="ARBA" id="ARBA00023159"/>
    </source>
</evidence>
<dbReference type="SUPFAM" id="SSF52794">
    <property type="entry name" value="PTS system IIB component-like"/>
    <property type="match status" value="1"/>
</dbReference>
<dbReference type="SUPFAM" id="SSF55804">
    <property type="entry name" value="Phoshotransferase/anion transport protein"/>
    <property type="match status" value="1"/>
</dbReference>
<dbReference type="PANTHER" id="PTHR30185:SF18">
    <property type="entry name" value="TRANSCRIPTIONAL REGULATOR MTLR"/>
    <property type="match status" value="1"/>
</dbReference>
<feature type="domain" description="PTS EIIA type-2" evidence="6">
    <location>
        <begin position="538"/>
        <end position="685"/>
    </location>
</feature>
<dbReference type="InterPro" id="IPR036634">
    <property type="entry name" value="PRD_sf"/>
</dbReference>
<dbReference type="Proteomes" id="UP000297014">
    <property type="component" value="Unassembled WGS sequence"/>
</dbReference>
<feature type="domain" description="PTS EIIB type-2" evidence="7">
    <location>
        <begin position="416"/>
        <end position="504"/>
    </location>
</feature>
<name>A0A094WIC8_ALKAL</name>
<protein>
    <submittedName>
        <fullName evidence="9">Transcriptional antiterminator</fullName>
    </submittedName>
</protein>
<dbReference type="EMBL" id="ALPT02000027">
    <property type="protein sequence ID" value="KGA97544.1"/>
    <property type="molecule type" value="Genomic_DNA"/>
</dbReference>
<dbReference type="InterPro" id="IPR002178">
    <property type="entry name" value="PTS_EIIA_type-2_dom"/>
</dbReference>
<evidence type="ECO:0000313" key="9">
    <source>
        <dbReference type="EMBL" id="KGA97544.1"/>
    </source>
</evidence>
<keyword evidence="11" id="KW-1185">Reference proteome</keyword>
<dbReference type="InterPro" id="IPR050661">
    <property type="entry name" value="BglG_antiterminators"/>
</dbReference>
<organism evidence="9 11">
    <name type="scientific">Alkalihalobacillus alcalophilus ATCC 27647 = CGMCC 1.3604</name>
    <dbReference type="NCBI Taxonomy" id="1218173"/>
    <lineage>
        <taxon>Bacteria</taxon>
        <taxon>Bacillati</taxon>
        <taxon>Bacillota</taxon>
        <taxon>Bacilli</taxon>
        <taxon>Bacillales</taxon>
        <taxon>Bacillaceae</taxon>
        <taxon>Alkalihalobacillus</taxon>
    </lineage>
</organism>
<dbReference type="AlphaFoldDB" id="A0A094WIC8"/>
<comment type="caution">
    <text evidence="9">The sequence shown here is derived from an EMBL/GenBank/DDBJ whole genome shotgun (WGS) entry which is preliminary data.</text>
</comment>
<dbReference type="Gene3D" id="3.40.930.10">
    <property type="entry name" value="Mannitol-specific EII, Chain A"/>
    <property type="match status" value="1"/>
</dbReference>
<dbReference type="InterPro" id="IPR036388">
    <property type="entry name" value="WH-like_DNA-bd_sf"/>
</dbReference>
<dbReference type="InterPro" id="IPR013011">
    <property type="entry name" value="PTS_EIIB_2"/>
</dbReference>
<evidence type="ECO:0000259" key="8">
    <source>
        <dbReference type="PROSITE" id="PS51372"/>
    </source>
</evidence>
<proteinExistence type="predicted"/>
<keyword evidence="5" id="KW-0804">Transcription</keyword>
<dbReference type="Pfam" id="PF05043">
    <property type="entry name" value="Mga"/>
    <property type="match status" value="1"/>
</dbReference>
<evidence type="ECO:0000259" key="6">
    <source>
        <dbReference type="PROSITE" id="PS51094"/>
    </source>
</evidence>
<evidence type="ECO:0000256" key="5">
    <source>
        <dbReference type="ARBA" id="ARBA00023163"/>
    </source>
</evidence>
<evidence type="ECO:0000313" key="10">
    <source>
        <dbReference type="EMBL" id="THG90935.1"/>
    </source>
</evidence>
<dbReference type="PROSITE" id="PS51094">
    <property type="entry name" value="PTS_EIIA_TYPE_2"/>
    <property type="match status" value="1"/>
</dbReference>
<evidence type="ECO:0000313" key="11">
    <source>
        <dbReference type="Proteomes" id="UP000002754"/>
    </source>
</evidence>
<dbReference type="OrthoDB" id="9776005at2"/>
<evidence type="ECO:0000259" key="7">
    <source>
        <dbReference type="PROSITE" id="PS51099"/>
    </source>
</evidence>
<reference evidence="10 12" key="2">
    <citation type="submission" date="2014-01" db="EMBL/GenBank/DDBJ databases">
        <title>Draft genome sequencing of Bacillus alcalophilus CGMCC 1.3604.</title>
        <authorList>
            <person name="Yang J."/>
            <person name="Diao L."/>
            <person name="Yang S."/>
        </authorList>
    </citation>
    <scope>NUCLEOTIDE SEQUENCE [LARGE SCALE GENOMIC DNA]</scope>
    <source>
        <strain evidence="10 12">CGMCC 1.3604</strain>
    </source>
</reference>
<evidence type="ECO:0000256" key="1">
    <source>
        <dbReference type="ARBA" id="ARBA00022679"/>
    </source>
</evidence>
<dbReference type="PROSITE" id="PS51099">
    <property type="entry name" value="PTS_EIIB_TYPE_2"/>
    <property type="match status" value="1"/>
</dbReference>
<dbReference type="Pfam" id="PF00359">
    <property type="entry name" value="PTS_EIIA_2"/>
    <property type="match status" value="1"/>
</dbReference>
<gene>
    <name evidence="10" type="ORF">AJ85_08025</name>
    <name evidence="9" type="ORF">BALCAV_0209840</name>
</gene>
<dbReference type="InterPro" id="IPR007737">
    <property type="entry name" value="Mga_HTH"/>
</dbReference>
<dbReference type="InterPro" id="IPR013196">
    <property type="entry name" value="HTH_11"/>
</dbReference>
<accession>A0A094WIC8</accession>
<dbReference type="InterPro" id="IPR011608">
    <property type="entry name" value="PRD"/>
</dbReference>
<keyword evidence="1" id="KW-0808">Transferase</keyword>
<dbReference type="GO" id="GO:0006355">
    <property type="term" value="P:regulation of DNA-templated transcription"/>
    <property type="evidence" value="ECO:0007669"/>
    <property type="project" value="InterPro"/>
</dbReference>
<dbReference type="eggNOG" id="COG3711">
    <property type="taxonomic scope" value="Bacteria"/>
</dbReference>
<dbReference type="Gene3D" id="3.40.50.2300">
    <property type="match status" value="1"/>
</dbReference>